<dbReference type="GO" id="GO:0006355">
    <property type="term" value="P:regulation of DNA-templated transcription"/>
    <property type="evidence" value="ECO:0007669"/>
    <property type="project" value="InterPro"/>
</dbReference>
<dbReference type="OrthoDB" id="1523128at2"/>
<keyword evidence="2" id="KW-0472">Membrane</keyword>
<reference evidence="4 5" key="1">
    <citation type="submission" date="2016-10" db="EMBL/GenBank/DDBJ databases">
        <authorList>
            <person name="de Groot N.N."/>
        </authorList>
    </citation>
    <scope>NUCLEOTIDE SEQUENCE [LARGE SCALE GENOMIC DNA]</scope>
    <source>
        <strain evidence="4 5">DSM 6793</strain>
    </source>
</reference>
<dbReference type="Proteomes" id="UP000199514">
    <property type="component" value="Unassembled WGS sequence"/>
</dbReference>
<dbReference type="PANTHER" id="PTHR10098">
    <property type="entry name" value="RAPSYN-RELATED"/>
    <property type="match status" value="1"/>
</dbReference>
<accession>A0A1I1LRS2</accession>
<feature type="coiled-coil region" evidence="1">
    <location>
        <begin position="433"/>
        <end position="478"/>
    </location>
</feature>
<evidence type="ECO:0000256" key="3">
    <source>
        <dbReference type="SAM" id="SignalP"/>
    </source>
</evidence>
<dbReference type="SUPFAM" id="SSF46894">
    <property type="entry name" value="C-terminal effector domain of the bipartite response regulators"/>
    <property type="match status" value="1"/>
</dbReference>
<dbReference type="Gene3D" id="1.10.10.10">
    <property type="entry name" value="Winged helix-like DNA-binding domain superfamily/Winged helix DNA-binding domain"/>
    <property type="match status" value="1"/>
</dbReference>
<sequence>MTRFFSYGLTAFWLLVLVSFTHAQNAARPTPSQIQVQLDKLPTDTAKIAYLNAIAQRFPNELDAKAEKETVTFMAAQASELAKHTASVRHQYFALHLLFQNMITYQRYKKAQDYAQQILVLVNQTPEPALQAEMYNAVAVSYFYLNDWKNYFDYQFKALRLYEAEGMTASVASVYASLGKAAYYTGDPKEGIAHIRKALAYYRTAAANDKISDLCNDMGTLFMSQENRNDSAEYYLLQAITYAQKGQNENLLTTPQFNLAGIYVAQKKYDQALALVQSALRTAQKGENVGSFILYSVGLSYIYTEMKKNAQAEAVLLEALKDTRLVDNPYQKMQLYKGLSDLYKQTGNAAANVQALEQYIALKDSVFSREKAEAISQTKVEYETEKKEQQIEMLQDRVRARNWIIGISSLAGVLALGLFWGYRRAFRLQKQLRQQAQQTFEQQEKNMRLEQAALQAQTQLAEQKTQALQAEMEAKQRELTTATMFIQQKNELLDSLRQQIRELPSTDESNQKQLHKISQTIRRNMNFDDDWEKIKVHFEGVHPNFFERLSVSSLTDHELRHCAYIKMKFSPKEIASLLHIDVNSVRVSRYRIKKKLGLDTEQDLPDYINLI</sequence>
<dbReference type="InterPro" id="IPR019734">
    <property type="entry name" value="TPR_rpt"/>
</dbReference>
<dbReference type="SMART" id="SM00028">
    <property type="entry name" value="TPR"/>
    <property type="match status" value="2"/>
</dbReference>
<protein>
    <submittedName>
        <fullName evidence="4">Uncharacterized protein</fullName>
    </submittedName>
</protein>
<feature type="signal peptide" evidence="3">
    <location>
        <begin position="1"/>
        <end position="23"/>
    </location>
</feature>
<keyword evidence="3" id="KW-0732">Signal</keyword>
<keyword evidence="2" id="KW-0812">Transmembrane</keyword>
<evidence type="ECO:0000313" key="5">
    <source>
        <dbReference type="Proteomes" id="UP000199514"/>
    </source>
</evidence>
<evidence type="ECO:0000313" key="4">
    <source>
        <dbReference type="EMBL" id="SFC75801.1"/>
    </source>
</evidence>
<keyword evidence="5" id="KW-1185">Reference proteome</keyword>
<evidence type="ECO:0000256" key="1">
    <source>
        <dbReference type="SAM" id="Coils"/>
    </source>
</evidence>
<name>A0A1I1LRS2_9BACT</name>
<organism evidence="4 5">
    <name type="scientific">Flexibacter flexilis DSM 6793</name>
    <dbReference type="NCBI Taxonomy" id="927664"/>
    <lineage>
        <taxon>Bacteria</taxon>
        <taxon>Pseudomonadati</taxon>
        <taxon>Bacteroidota</taxon>
        <taxon>Cytophagia</taxon>
        <taxon>Cytophagales</taxon>
        <taxon>Flexibacteraceae</taxon>
        <taxon>Flexibacter</taxon>
    </lineage>
</organism>
<feature type="chain" id="PRO_5011594742" evidence="3">
    <location>
        <begin position="24"/>
        <end position="611"/>
    </location>
</feature>
<keyword evidence="1" id="KW-0175">Coiled coil</keyword>
<dbReference type="PANTHER" id="PTHR10098:SF108">
    <property type="entry name" value="TETRATRICOPEPTIDE REPEAT PROTEIN 28"/>
    <property type="match status" value="1"/>
</dbReference>
<dbReference type="Gene3D" id="1.25.40.10">
    <property type="entry name" value="Tetratricopeptide repeat domain"/>
    <property type="match status" value="2"/>
</dbReference>
<keyword evidence="2" id="KW-1133">Transmembrane helix</keyword>
<dbReference type="InterPro" id="IPR011990">
    <property type="entry name" value="TPR-like_helical_dom_sf"/>
</dbReference>
<feature type="transmembrane region" description="Helical" evidence="2">
    <location>
        <begin position="403"/>
        <end position="422"/>
    </location>
</feature>
<gene>
    <name evidence="4" type="ORF">SAMN05421780_109105</name>
</gene>
<dbReference type="InterPro" id="IPR036388">
    <property type="entry name" value="WH-like_DNA-bd_sf"/>
</dbReference>
<dbReference type="STRING" id="927664.SAMN05421780_109105"/>
<proteinExistence type="predicted"/>
<dbReference type="SUPFAM" id="SSF48452">
    <property type="entry name" value="TPR-like"/>
    <property type="match status" value="1"/>
</dbReference>
<dbReference type="AlphaFoldDB" id="A0A1I1LRS2"/>
<evidence type="ECO:0000256" key="2">
    <source>
        <dbReference type="SAM" id="Phobius"/>
    </source>
</evidence>
<dbReference type="EMBL" id="FOLE01000009">
    <property type="protein sequence ID" value="SFC75801.1"/>
    <property type="molecule type" value="Genomic_DNA"/>
</dbReference>
<dbReference type="InterPro" id="IPR016032">
    <property type="entry name" value="Sig_transdc_resp-reg_C-effctor"/>
</dbReference>
<dbReference type="RefSeq" id="WP_091514632.1">
    <property type="nucleotide sequence ID" value="NZ_FOLE01000009.1"/>
</dbReference>
<dbReference type="GO" id="GO:0003677">
    <property type="term" value="F:DNA binding"/>
    <property type="evidence" value="ECO:0007669"/>
    <property type="project" value="InterPro"/>
</dbReference>